<protein>
    <submittedName>
        <fullName evidence="2">Uncharacterized protein</fullName>
    </submittedName>
</protein>
<proteinExistence type="predicted"/>
<evidence type="ECO:0000256" key="1">
    <source>
        <dbReference type="SAM" id="MobiDB-lite"/>
    </source>
</evidence>
<dbReference type="AlphaFoldDB" id="A0AAN9K3Z4"/>
<feature type="compositionally biased region" description="Basic and acidic residues" evidence="1">
    <location>
        <begin position="34"/>
        <end position="45"/>
    </location>
</feature>
<evidence type="ECO:0000313" key="2">
    <source>
        <dbReference type="EMBL" id="KAK7309172.1"/>
    </source>
</evidence>
<sequence length="332" mass="37564">MAINSTQEKMKHLEDEDDDEEEALSLCDLPVTLKDQENQSRKPDSENTETQEEEFNFCSWGGSFSKESEMCAADEVFFQGQILPLCLTTPSFKRDDQKFMKRCESISDFRSNSSRSSSIRSQNSHSSTCSTATTSTTKRISKARIHNQFHTRPSPQPQLKVTIPTQVTQTISFGNQGRRKSSSAWEFFRLGVVPTPEIGLQDLKVRGTNSVYKNYTCRNSSGNINSNVRSVKMGNHSEKSDVLKQILGKGGGLWSGCRCVETVESGIVIIKGDTKSGNEAESKTHAMKEKVFELKRQKQREKRSMSSRRTFEWIKELSHESYHDDENLLSNS</sequence>
<reference evidence="2 3" key="1">
    <citation type="submission" date="2024-01" db="EMBL/GenBank/DDBJ databases">
        <title>The genomes of 5 underutilized Papilionoideae crops provide insights into root nodulation and disease resistance.</title>
        <authorList>
            <person name="Yuan L."/>
        </authorList>
    </citation>
    <scope>NUCLEOTIDE SEQUENCE [LARGE SCALE GENOMIC DNA]</scope>
    <source>
        <strain evidence="2">LY-2023</strain>
        <tissue evidence="2">Leaf</tissue>
    </source>
</reference>
<comment type="caution">
    <text evidence="2">The sequence shown here is derived from an EMBL/GenBank/DDBJ whole genome shotgun (WGS) entry which is preliminary data.</text>
</comment>
<dbReference type="PANTHER" id="PTHR33922">
    <property type="entry name" value="OS01G0888066 PROTEIN-RELATED"/>
    <property type="match status" value="1"/>
</dbReference>
<accession>A0AAN9K3Z4</accession>
<dbReference type="PANTHER" id="PTHR33922:SF2">
    <property type="entry name" value="OS07G0589600 PROTEIN"/>
    <property type="match status" value="1"/>
</dbReference>
<evidence type="ECO:0000313" key="3">
    <source>
        <dbReference type="Proteomes" id="UP001359559"/>
    </source>
</evidence>
<dbReference type="EMBL" id="JAYKXN010000002">
    <property type="protein sequence ID" value="KAK7309172.1"/>
    <property type="molecule type" value="Genomic_DNA"/>
</dbReference>
<dbReference type="Proteomes" id="UP001359559">
    <property type="component" value="Unassembled WGS sequence"/>
</dbReference>
<feature type="region of interest" description="Disordered" evidence="1">
    <location>
        <begin position="1"/>
        <end position="54"/>
    </location>
</feature>
<name>A0AAN9K3Z4_CLITE</name>
<organism evidence="2 3">
    <name type="scientific">Clitoria ternatea</name>
    <name type="common">Butterfly pea</name>
    <dbReference type="NCBI Taxonomy" id="43366"/>
    <lineage>
        <taxon>Eukaryota</taxon>
        <taxon>Viridiplantae</taxon>
        <taxon>Streptophyta</taxon>
        <taxon>Embryophyta</taxon>
        <taxon>Tracheophyta</taxon>
        <taxon>Spermatophyta</taxon>
        <taxon>Magnoliopsida</taxon>
        <taxon>eudicotyledons</taxon>
        <taxon>Gunneridae</taxon>
        <taxon>Pentapetalae</taxon>
        <taxon>rosids</taxon>
        <taxon>fabids</taxon>
        <taxon>Fabales</taxon>
        <taxon>Fabaceae</taxon>
        <taxon>Papilionoideae</taxon>
        <taxon>50 kb inversion clade</taxon>
        <taxon>NPAAA clade</taxon>
        <taxon>indigoferoid/millettioid clade</taxon>
        <taxon>Phaseoleae</taxon>
        <taxon>Clitoria</taxon>
    </lineage>
</organism>
<feature type="region of interest" description="Disordered" evidence="1">
    <location>
        <begin position="110"/>
        <end position="137"/>
    </location>
</feature>
<keyword evidence="3" id="KW-1185">Reference proteome</keyword>
<gene>
    <name evidence="2" type="ORF">RJT34_05696</name>
</gene>